<dbReference type="GeneID" id="80889829"/>
<feature type="region of interest" description="Disordered" evidence="1">
    <location>
        <begin position="54"/>
        <end position="90"/>
    </location>
</feature>
<sequence length="169" mass="19014">MRHERVRHGIGAWMRHKVRLDKLSHTLQQRSKLASHGRKAGQGGLHWSRSIMHQGVKRAHEEEPDTDVPVKNRVHGGATENTAPSSPYSDFNDLPEGDYRCVVVQTYKVRRAGTLAWDGPWWVALSHSIILTRDGEELKVDCQDLQKPGSRAVQVGDIVSVVAMRVGRQ</sequence>
<dbReference type="KEGG" id="amus:LMH87_002670"/>
<dbReference type="RefSeq" id="XP_056051130.1">
    <property type="nucleotide sequence ID" value="XM_056194164.1"/>
</dbReference>
<dbReference type="Proteomes" id="UP001144673">
    <property type="component" value="Chromosome 3"/>
</dbReference>
<gene>
    <name evidence="2" type="ORF">LMH87_002670</name>
</gene>
<name>A0A9W8Q860_AKAMU</name>
<keyword evidence="3" id="KW-1185">Reference proteome</keyword>
<feature type="compositionally biased region" description="Polar residues" evidence="1">
    <location>
        <begin position="79"/>
        <end position="89"/>
    </location>
</feature>
<comment type="caution">
    <text evidence="2">The sequence shown here is derived from an EMBL/GenBank/DDBJ whole genome shotgun (WGS) entry which is preliminary data.</text>
</comment>
<dbReference type="EMBL" id="JAJHUN010000010">
    <property type="protein sequence ID" value="KAJ4148189.1"/>
    <property type="molecule type" value="Genomic_DNA"/>
</dbReference>
<evidence type="ECO:0000256" key="1">
    <source>
        <dbReference type="SAM" id="MobiDB-lite"/>
    </source>
</evidence>
<evidence type="ECO:0000313" key="2">
    <source>
        <dbReference type="EMBL" id="KAJ4148189.1"/>
    </source>
</evidence>
<accession>A0A9W8Q860</accession>
<dbReference type="AlphaFoldDB" id="A0A9W8Q860"/>
<proteinExistence type="predicted"/>
<reference evidence="2" key="1">
    <citation type="journal article" date="2023" name="Access Microbiol">
        <title>De-novo genome assembly for Akanthomyces muscarius, a biocontrol agent of insect agricultural pests.</title>
        <authorList>
            <person name="Erdos Z."/>
            <person name="Studholme D.J."/>
            <person name="Raymond B."/>
            <person name="Sharma M."/>
        </authorList>
    </citation>
    <scope>NUCLEOTIDE SEQUENCE</scope>
    <source>
        <strain evidence="2">Ve6</strain>
    </source>
</reference>
<organism evidence="2 3">
    <name type="scientific">Akanthomyces muscarius</name>
    <name type="common">Entomopathogenic fungus</name>
    <name type="synonym">Lecanicillium muscarium</name>
    <dbReference type="NCBI Taxonomy" id="2231603"/>
    <lineage>
        <taxon>Eukaryota</taxon>
        <taxon>Fungi</taxon>
        <taxon>Dikarya</taxon>
        <taxon>Ascomycota</taxon>
        <taxon>Pezizomycotina</taxon>
        <taxon>Sordariomycetes</taxon>
        <taxon>Hypocreomycetidae</taxon>
        <taxon>Hypocreales</taxon>
        <taxon>Cordycipitaceae</taxon>
        <taxon>Akanthomyces</taxon>
    </lineage>
</organism>
<protein>
    <submittedName>
        <fullName evidence="2">Uncharacterized protein</fullName>
    </submittedName>
</protein>
<evidence type="ECO:0000313" key="3">
    <source>
        <dbReference type="Proteomes" id="UP001144673"/>
    </source>
</evidence>